<dbReference type="InterPro" id="IPR014345">
    <property type="entry name" value="XrtA_polysacc_chain"/>
</dbReference>
<keyword evidence="4 7" id="KW-1133">Transmembrane helix</keyword>
<dbReference type="InterPro" id="IPR032807">
    <property type="entry name" value="GNVR"/>
</dbReference>
<sequence length="513" mass="58391">MEFMQPGSLPTFNIWDYVQIIFKRKWLFILPFVAVFSTTTLGSFFLPKIYQSKAILLVEQQQIAPLVQGMAVNPQNVIQLDTLKEQMLSWTKLEEMINQLELDKGAKGKSGSEKLINSLRKRIVIILKGDLIFVSFEDADKKIAQNVVNYVTRTFVQESLFSQAEEANSAIDFIKRQLGIYQQKLEESEAALKEFKENNLFQMPGDTSNLGRALEFRNRLTELRMDIQETNKMRDKIQKQLASEQKTIVSETKGANPALSNLQTRLSEMQAGLEDLYAKKCTDSHPWVVSLKKKIDQVGVQIEQEKKKVVGGVETTEINPAYRELQQRLQEAEMAVESMGAREKELIRLSDESEYKAKSVPEQEQELAKLTRDSAINEKIYSMLLEKLEAANISHRLEIAERGTRFRVVDPAREPTQPIKPKKQLIALMGFIVGIILGCGSVFLGEYTDHSFRSVEDLEGFLGQPLLGSTSKIVTVNDVAEQKKIRRHQFFLIALCIMLIGLLTFIVVFMVKT</sequence>
<keyword evidence="2" id="KW-1003">Cell membrane</keyword>
<accession>A0A2H0A1F2</accession>
<feature type="transmembrane region" description="Helical" evidence="7">
    <location>
        <begin position="26"/>
        <end position="46"/>
    </location>
</feature>
<evidence type="ECO:0000256" key="3">
    <source>
        <dbReference type="ARBA" id="ARBA00022692"/>
    </source>
</evidence>
<proteinExistence type="predicted"/>
<evidence type="ECO:0008006" key="12">
    <source>
        <dbReference type="Google" id="ProtNLM"/>
    </source>
</evidence>
<feature type="transmembrane region" description="Helical" evidence="7">
    <location>
        <begin position="490"/>
        <end position="511"/>
    </location>
</feature>
<comment type="subcellular location">
    <subcellularLocation>
        <location evidence="1">Cell membrane</location>
        <topology evidence="1">Multi-pass membrane protein</topology>
    </subcellularLocation>
</comment>
<evidence type="ECO:0000259" key="8">
    <source>
        <dbReference type="Pfam" id="PF02706"/>
    </source>
</evidence>
<evidence type="ECO:0000313" key="11">
    <source>
        <dbReference type="Proteomes" id="UP000231067"/>
    </source>
</evidence>
<reference evidence="10 11" key="1">
    <citation type="submission" date="2017-09" db="EMBL/GenBank/DDBJ databases">
        <title>Depth-based differentiation of microbial function through sediment-hosted aquifers and enrichment of novel symbionts in the deep terrestrial subsurface.</title>
        <authorList>
            <person name="Probst A.J."/>
            <person name="Ladd B."/>
            <person name="Jarett J.K."/>
            <person name="Geller-Mcgrath D.E."/>
            <person name="Sieber C.M."/>
            <person name="Emerson J.B."/>
            <person name="Anantharaman K."/>
            <person name="Thomas B.C."/>
            <person name="Malmstrom R."/>
            <person name="Stieglmeier M."/>
            <person name="Klingl A."/>
            <person name="Woyke T."/>
            <person name="Ryan C.M."/>
            <person name="Banfield J.F."/>
        </authorList>
    </citation>
    <scope>NUCLEOTIDE SEQUENCE [LARGE SCALE GENOMIC DNA]</scope>
    <source>
        <strain evidence="10">CG23_combo_of_CG06-09_8_20_14_all_40_23</strain>
    </source>
</reference>
<dbReference type="EMBL" id="PCSH01000185">
    <property type="protein sequence ID" value="PIP39246.1"/>
    <property type="molecule type" value="Genomic_DNA"/>
</dbReference>
<dbReference type="InterPro" id="IPR050445">
    <property type="entry name" value="Bact_polysacc_biosynth/exp"/>
</dbReference>
<protein>
    <recommendedName>
        <fullName evidence="12">Tyrosine kinase G-rich domain-containing protein</fullName>
    </recommendedName>
</protein>
<name>A0A2H0A1F2_9BACT</name>
<keyword evidence="3 7" id="KW-0812">Transmembrane</keyword>
<gene>
    <name evidence="10" type="ORF">COX18_10735</name>
</gene>
<dbReference type="Proteomes" id="UP000231067">
    <property type="component" value="Unassembled WGS sequence"/>
</dbReference>
<evidence type="ECO:0000256" key="6">
    <source>
        <dbReference type="SAM" id="Coils"/>
    </source>
</evidence>
<feature type="domain" description="Tyrosine-protein kinase G-rich" evidence="9">
    <location>
        <begin position="363"/>
        <end position="444"/>
    </location>
</feature>
<evidence type="ECO:0000313" key="10">
    <source>
        <dbReference type="EMBL" id="PIP39246.1"/>
    </source>
</evidence>
<dbReference type="NCBIfam" id="TIGR03007">
    <property type="entry name" value="pepcterm_ChnLen"/>
    <property type="match status" value="1"/>
</dbReference>
<organism evidence="10 11">
    <name type="scientific">Candidatus Desantisbacteria bacterium CG23_combo_of_CG06-09_8_20_14_all_40_23</name>
    <dbReference type="NCBI Taxonomy" id="1974550"/>
    <lineage>
        <taxon>Bacteria</taxon>
        <taxon>Candidatus Desantisiibacteriota</taxon>
    </lineage>
</organism>
<dbReference type="GO" id="GO:0004713">
    <property type="term" value="F:protein tyrosine kinase activity"/>
    <property type="evidence" value="ECO:0007669"/>
    <property type="project" value="TreeGrafter"/>
</dbReference>
<feature type="transmembrane region" description="Helical" evidence="7">
    <location>
        <begin position="425"/>
        <end position="444"/>
    </location>
</feature>
<evidence type="ECO:0000256" key="2">
    <source>
        <dbReference type="ARBA" id="ARBA00022475"/>
    </source>
</evidence>
<evidence type="ECO:0000259" key="9">
    <source>
        <dbReference type="Pfam" id="PF13807"/>
    </source>
</evidence>
<dbReference type="AlphaFoldDB" id="A0A2H0A1F2"/>
<dbReference type="Pfam" id="PF02706">
    <property type="entry name" value="Wzz"/>
    <property type="match status" value="1"/>
</dbReference>
<evidence type="ECO:0000256" key="4">
    <source>
        <dbReference type="ARBA" id="ARBA00022989"/>
    </source>
</evidence>
<dbReference type="InterPro" id="IPR003856">
    <property type="entry name" value="LPS_length_determ_N"/>
</dbReference>
<feature type="coiled-coil region" evidence="6">
    <location>
        <begin position="171"/>
        <end position="342"/>
    </location>
</feature>
<evidence type="ECO:0000256" key="5">
    <source>
        <dbReference type="ARBA" id="ARBA00023136"/>
    </source>
</evidence>
<keyword evidence="5 7" id="KW-0472">Membrane</keyword>
<evidence type="ECO:0000256" key="7">
    <source>
        <dbReference type="SAM" id="Phobius"/>
    </source>
</evidence>
<dbReference type="PANTHER" id="PTHR32309:SF13">
    <property type="entry name" value="FERRIC ENTEROBACTIN TRANSPORT PROTEIN FEPE"/>
    <property type="match status" value="1"/>
</dbReference>
<keyword evidence="6" id="KW-0175">Coiled coil</keyword>
<dbReference type="GO" id="GO:0005886">
    <property type="term" value="C:plasma membrane"/>
    <property type="evidence" value="ECO:0007669"/>
    <property type="project" value="UniProtKB-SubCell"/>
</dbReference>
<dbReference type="PANTHER" id="PTHR32309">
    <property type="entry name" value="TYROSINE-PROTEIN KINASE"/>
    <property type="match status" value="1"/>
</dbReference>
<comment type="caution">
    <text evidence="10">The sequence shown here is derived from an EMBL/GenBank/DDBJ whole genome shotgun (WGS) entry which is preliminary data.</text>
</comment>
<dbReference type="Pfam" id="PF13807">
    <property type="entry name" value="GNVR"/>
    <property type="match status" value="1"/>
</dbReference>
<evidence type="ECO:0000256" key="1">
    <source>
        <dbReference type="ARBA" id="ARBA00004651"/>
    </source>
</evidence>
<feature type="domain" description="Polysaccharide chain length determinant N-terminal" evidence="8">
    <location>
        <begin position="12"/>
        <end position="100"/>
    </location>
</feature>